<dbReference type="EMBL" id="JBHSGI010000015">
    <property type="protein sequence ID" value="MFC4669554.1"/>
    <property type="molecule type" value="Genomic_DNA"/>
</dbReference>
<evidence type="ECO:0000256" key="1">
    <source>
        <dbReference type="ARBA" id="ARBA00007031"/>
    </source>
</evidence>
<comment type="similarity">
    <text evidence="1">Belongs to the ros/MucR family.</text>
</comment>
<reference evidence="3" key="1">
    <citation type="journal article" date="2019" name="Int. J. Syst. Evol. Microbiol.">
        <title>The Global Catalogue of Microorganisms (GCM) 10K type strain sequencing project: providing services to taxonomists for standard genome sequencing and annotation.</title>
        <authorList>
            <consortium name="The Broad Institute Genomics Platform"/>
            <consortium name="The Broad Institute Genome Sequencing Center for Infectious Disease"/>
            <person name="Wu L."/>
            <person name="Ma J."/>
        </authorList>
    </citation>
    <scope>NUCLEOTIDE SEQUENCE [LARGE SCALE GENOMIC DNA]</scope>
    <source>
        <strain evidence="3">CGMCC 4.7283</strain>
    </source>
</reference>
<organism evidence="2 3">
    <name type="scientific">Seohaeicola nanhaiensis</name>
    <dbReference type="NCBI Taxonomy" id="1387282"/>
    <lineage>
        <taxon>Bacteria</taxon>
        <taxon>Pseudomonadati</taxon>
        <taxon>Pseudomonadota</taxon>
        <taxon>Alphaproteobacteria</taxon>
        <taxon>Rhodobacterales</taxon>
        <taxon>Roseobacteraceae</taxon>
        <taxon>Seohaeicola</taxon>
    </lineage>
</organism>
<keyword evidence="3" id="KW-1185">Reference proteome</keyword>
<accession>A0ABV9KI67</accession>
<name>A0ABV9KI67_9RHOB</name>
<dbReference type="Gene3D" id="1.10.10.1550">
    <property type="entry name" value="ROS/MUCR transcriptional regulator protein"/>
    <property type="match status" value="1"/>
</dbReference>
<evidence type="ECO:0000313" key="3">
    <source>
        <dbReference type="Proteomes" id="UP001595973"/>
    </source>
</evidence>
<gene>
    <name evidence="2" type="ORF">ACFO5X_13410</name>
</gene>
<dbReference type="InterPro" id="IPR041920">
    <property type="entry name" value="ROS/MUCR_sf"/>
</dbReference>
<comment type="caution">
    <text evidence="2">The sequence shown here is derived from an EMBL/GenBank/DDBJ whole genome shotgun (WGS) entry which is preliminary data.</text>
</comment>
<dbReference type="InterPro" id="IPR008807">
    <property type="entry name" value="ROS_MUCR"/>
</dbReference>
<protein>
    <submittedName>
        <fullName evidence="2">MucR family transcriptional regulator</fullName>
    </submittedName>
</protein>
<proteinExistence type="inferred from homology"/>
<dbReference type="Proteomes" id="UP001595973">
    <property type="component" value="Unassembled WGS sequence"/>
</dbReference>
<dbReference type="Pfam" id="PF05443">
    <property type="entry name" value="ROS_MUCR"/>
    <property type="match status" value="1"/>
</dbReference>
<sequence>MTTSDTKDEMISRIVAAYAGRPDVGPNEIVSLFNRLRHEMAGGAGAVEMPSSEPQTIAEAAIPLERAMTRDKVYCLCCGKGFKMLKRHIGAEHGLTEAEYRARFGLAADVPLVAPSYSSKKAKYAKETGFGKYARRPARKTAGILNKT</sequence>
<evidence type="ECO:0000313" key="2">
    <source>
        <dbReference type="EMBL" id="MFC4669554.1"/>
    </source>
</evidence>
<dbReference type="RefSeq" id="WP_380717983.1">
    <property type="nucleotide sequence ID" value="NZ_JBHSGI010000015.1"/>
</dbReference>